<keyword evidence="5" id="KW-0210">Decarboxylase</keyword>
<evidence type="ECO:0000259" key="9">
    <source>
        <dbReference type="Pfam" id="PF00218"/>
    </source>
</evidence>
<dbReference type="GO" id="GO:0004640">
    <property type="term" value="F:phosphoribosylanthranilate isomerase activity"/>
    <property type="evidence" value="ECO:0007669"/>
    <property type="project" value="TreeGrafter"/>
</dbReference>
<sequence>MTSSLDLLHALRVYEGRPCGEGSGEWSRMRHDARWIGMAFVLSAHTPASAASASAARGRAACASRGPVGARGNGRAAIAGELRMTASVAGGDVAADMDESGLFVKSTPDVLVSILQRKVEEVKALRAECAADMENHPVALRMKNKGNYPRSKAFIKALSKRSGTLSVIAEIKRRSPSKGKIGEIKYPAALARTYYDGGASCISVLTDGPGFGGTLDDLRAVVKEMEKERGNYPPPCPVIRKDFTIDEIQIAEAAEAGASAVLLIVAALGERTKELLDATHAYGLDALVEVHDEKDLEIAIKAGAELIGVNNRDLRTFNVSLETSERLRSLMPEGKILVAESGISDPGDAWLLRDMGYNAILVGEALVLAAEQSAYQKTGYASTSFNQCKGMLRAFRSKASTEFASPTEAMFQGADEGAKETLGELAMLYILVNENGWEKRAPLVRCAGASKLQFER</sequence>
<dbReference type="Proteomes" id="UP000324585">
    <property type="component" value="Unassembled WGS sequence"/>
</dbReference>
<evidence type="ECO:0000256" key="4">
    <source>
        <dbReference type="ARBA" id="ARBA00022605"/>
    </source>
</evidence>
<dbReference type="InterPro" id="IPR011060">
    <property type="entry name" value="RibuloseP-bd_barrel"/>
</dbReference>
<dbReference type="Pfam" id="PF00218">
    <property type="entry name" value="IGPS"/>
    <property type="match status" value="1"/>
</dbReference>
<dbReference type="OMA" id="CAADMEN"/>
<evidence type="ECO:0000256" key="1">
    <source>
        <dbReference type="ARBA" id="ARBA00001633"/>
    </source>
</evidence>
<dbReference type="EMBL" id="VRMN01000005">
    <property type="protein sequence ID" value="KAA8493996.1"/>
    <property type="molecule type" value="Genomic_DNA"/>
</dbReference>
<comment type="pathway">
    <text evidence="2">Amino-acid biosynthesis; L-tryptophan biosynthesis; L-tryptophan from chorismate: step 4/5.</text>
</comment>
<keyword evidence="7" id="KW-0057">Aromatic amino acid biosynthesis</keyword>
<comment type="caution">
    <text evidence="10">The sequence shown here is derived from an EMBL/GenBank/DDBJ whole genome shotgun (WGS) entry which is preliminary data.</text>
</comment>
<dbReference type="InterPro" id="IPR013785">
    <property type="entry name" value="Aldolase_TIM"/>
</dbReference>
<name>A0A5J4YRR4_PORPP</name>
<evidence type="ECO:0000313" key="10">
    <source>
        <dbReference type="EMBL" id="KAA8493996.1"/>
    </source>
</evidence>
<evidence type="ECO:0000256" key="7">
    <source>
        <dbReference type="ARBA" id="ARBA00023141"/>
    </source>
</evidence>
<dbReference type="GO" id="GO:0004425">
    <property type="term" value="F:indole-3-glycerol-phosphate synthase activity"/>
    <property type="evidence" value="ECO:0007669"/>
    <property type="project" value="UniProtKB-EC"/>
</dbReference>
<dbReference type="UniPathway" id="UPA00035">
    <property type="reaction ID" value="UER00043"/>
</dbReference>
<evidence type="ECO:0000256" key="8">
    <source>
        <dbReference type="ARBA" id="ARBA00023239"/>
    </source>
</evidence>
<dbReference type="FunFam" id="3.20.20.70:FF:000024">
    <property type="entry name" value="Indole-3-glycerol phosphate synthase"/>
    <property type="match status" value="1"/>
</dbReference>
<dbReference type="PANTHER" id="PTHR22854">
    <property type="entry name" value="TRYPTOPHAN BIOSYNTHESIS PROTEIN"/>
    <property type="match status" value="1"/>
</dbReference>
<dbReference type="Gene3D" id="3.20.20.70">
    <property type="entry name" value="Aldolase class I"/>
    <property type="match status" value="1"/>
</dbReference>
<dbReference type="PANTHER" id="PTHR22854:SF2">
    <property type="entry name" value="INDOLE-3-GLYCEROL-PHOSPHATE SYNTHASE"/>
    <property type="match status" value="1"/>
</dbReference>
<dbReference type="InterPro" id="IPR045186">
    <property type="entry name" value="Indole-3-glycerol_P_synth"/>
</dbReference>
<dbReference type="OrthoDB" id="524799at2759"/>
<dbReference type="GO" id="GO:0000162">
    <property type="term" value="P:L-tryptophan biosynthetic process"/>
    <property type="evidence" value="ECO:0007669"/>
    <property type="project" value="UniProtKB-UniPathway"/>
</dbReference>
<keyword evidence="4" id="KW-0028">Amino-acid biosynthesis</keyword>
<gene>
    <name evidence="10" type="ORF">FVE85_3971</name>
</gene>
<dbReference type="SUPFAM" id="SSF51366">
    <property type="entry name" value="Ribulose-phoshate binding barrel"/>
    <property type="match status" value="1"/>
</dbReference>
<dbReference type="EC" id="4.1.1.48" evidence="3"/>
<dbReference type="CDD" id="cd00331">
    <property type="entry name" value="IGPS"/>
    <property type="match status" value="1"/>
</dbReference>
<keyword evidence="11" id="KW-1185">Reference proteome</keyword>
<keyword evidence="6" id="KW-0822">Tryptophan biosynthesis</keyword>
<feature type="domain" description="Indole-3-glycerol phosphate synthase" evidence="9">
    <location>
        <begin position="113"/>
        <end position="373"/>
    </location>
</feature>
<accession>A0A5J4YRR4</accession>
<organism evidence="10 11">
    <name type="scientific">Porphyridium purpureum</name>
    <name type="common">Red alga</name>
    <name type="synonym">Porphyridium cruentum</name>
    <dbReference type="NCBI Taxonomy" id="35688"/>
    <lineage>
        <taxon>Eukaryota</taxon>
        <taxon>Rhodophyta</taxon>
        <taxon>Bangiophyceae</taxon>
        <taxon>Porphyridiales</taxon>
        <taxon>Porphyridiaceae</taxon>
        <taxon>Porphyridium</taxon>
    </lineage>
</organism>
<dbReference type="AlphaFoldDB" id="A0A5J4YRR4"/>
<proteinExistence type="predicted"/>
<protein>
    <recommendedName>
        <fullName evidence="3">indole-3-glycerol-phosphate synthase</fullName>
        <ecNumber evidence="3">4.1.1.48</ecNumber>
    </recommendedName>
</protein>
<dbReference type="PROSITE" id="PS00614">
    <property type="entry name" value="IGPS"/>
    <property type="match status" value="1"/>
</dbReference>
<evidence type="ECO:0000256" key="6">
    <source>
        <dbReference type="ARBA" id="ARBA00022822"/>
    </source>
</evidence>
<evidence type="ECO:0000256" key="2">
    <source>
        <dbReference type="ARBA" id="ARBA00004696"/>
    </source>
</evidence>
<evidence type="ECO:0000313" key="11">
    <source>
        <dbReference type="Proteomes" id="UP000324585"/>
    </source>
</evidence>
<evidence type="ECO:0000256" key="3">
    <source>
        <dbReference type="ARBA" id="ARBA00012362"/>
    </source>
</evidence>
<evidence type="ECO:0000256" key="5">
    <source>
        <dbReference type="ARBA" id="ARBA00022793"/>
    </source>
</evidence>
<keyword evidence="8" id="KW-0456">Lyase</keyword>
<dbReference type="InterPro" id="IPR001468">
    <property type="entry name" value="Indole-3-GlycerolPSynthase_CS"/>
</dbReference>
<comment type="catalytic activity">
    <reaction evidence="1">
        <text>1-(2-carboxyphenylamino)-1-deoxy-D-ribulose 5-phosphate + H(+) = (1S,2R)-1-C-(indol-3-yl)glycerol 3-phosphate + CO2 + H2O</text>
        <dbReference type="Rhea" id="RHEA:23476"/>
        <dbReference type="ChEBI" id="CHEBI:15377"/>
        <dbReference type="ChEBI" id="CHEBI:15378"/>
        <dbReference type="ChEBI" id="CHEBI:16526"/>
        <dbReference type="ChEBI" id="CHEBI:58613"/>
        <dbReference type="ChEBI" id="CHEBI:58866"/>
        <dbReference type="EC" id="4.1.1.48"/>
    </reaction>
</comment>
<dbReference type="InterPro" id="IPR013798">
    <property type="entry name" value="Indole-3-glycerol_P_synth_dom"/>
</dbReference>
<reference evidence="11" key="1">
    <citation type="journal article" date="2019" name="Nat. Commun.">
        <title>Expansion of phycobilisome linker gene families in mesophilic red algae.</title>
        <authorList>
            <person name="Lee J."/>
            <person name="Kim D."/>
            <person name="Bhattacharya D."/>
            <person name="Yoon H.S."/>
        </authorList>
    </citation>
    <scope>NUCLEOTIDE SEQUENCE [LARGE SCALE GENOMIC DNA]</scope>
    <source>
        <strain evidence="11">CCMP 1328</strain>
    </source>
</reference>